<dbReference type="GO" id="GO:0016747">
    <property type="term" value="F:acyltransferase activity, transferring groups other than amino-acyl groups"/>
    <property type="evidence" value="ECO:0007669"/>
    <property type="project" value="InterPro"/>
</dbReference>
<dbReference type="EMBL" id="SZZH01000001">
    <property type="protein sequence ID" value="TKV60575.1"/>
    <property type="molecule type" value="Genomic_DNA"/>
</dbReference>
<dbReference type="Pfam" id="PF24553">
    <property type="entry name" value="Rv0428c_C"/>
    <property type="match status" value="1"/>
</dbReference>
<dbReference type="InterPro" id="IPR000182">
    <property type="entry name" value="GNAT_dom"/>
</dbReference>
<evidence type="ECO:0000313" key="3">
    <source>
        <dbReference type="Proteomes" id="UP000306985"/>
    </source>
</evidence>
<proteinExistence type="predicted"/>
<dbReference type="Proteomes" id="UP000306985">
    <property type="component" value="Unassembled WGS sequence"/>
</dbReference>
<evidence type="ECO:0000313" key="2">
    <source>
        <dbReference type="EMBL" id="TKV60575.1"/>
    </source>
</evidence>
<dbReference type="InterPro" id="IPR056935">
    <property type="entry name" value="Rv0428c-like_C"/>
</dbReference>
<dbReference type="PROSITE" id="PS51186">
    <property type="entry name" value="GNAT"/>
    <property type="match status" value="1"/>
</dbReference>
<dbReference type="Gene3D" id="3.40.630.30">
    <property type="match status" value="1"/>
</dbReference>
<name>A0A4V6CS93_9ACTN</name>
<keyword evidence="3" id="KW-1185">Reference proteome</keyword>
<evidence type="ECO:0000259" key="1">
    <source>
        <dbReference type="PROSITE" id="PS51186"/>
    </source>
</evidence>
<dbReference type="AlphaFoldDB" id="A0A4V6CS93"/>
<reference evidence="2 3" key="1">
    <citation type="submission" date="2019-05" db="EMBL/GenBank/DDBJ databases">
        <title>Nakamurella sp. N5BH11, whole genome shotgun sequence.</title>
        <authorList>
            <person name="Tuo L."/>
        </authorList>
    </citation>
    <scope>NUCLEOTIDE SEQUENCE [LARGE SCALE GENOMIC DNA]</scope>
    <source>
        <strain evidence="2 3">N5BH11</strain>
    </source>
</reference>
<dbReference type="RefSeq" id="WP_137447879.1">
    <property type="nucleotide sequence ID" value="NZ_SZZH01000001.1"/>
</dbReference>
<accession>A0A4V6CS93</accession>
<organism evidence="2 3">
    <name type="scientific">Nakamurella flava</name>
    <dbReference type="NCBI Taxonomy" id="2576308"/>
    <lineage>
        <taxon>Bacteria</taxon>
        <taxon>Bacillati</taxon>
        <taxon>Actinomycetota</taxon>
        <taxon>Actinomycetes</taxon>
        <taxon>Nakamurellales</taxon>
        <taxon>Nakamurellaceae</taxon>
        <taxon>Nakamurella</taxon>
    </lineage>
</organism>
<dbReference type="CDD" id="cd04301">
    <property type="entry name" value="NAT_SF"/>
    <property type="match status" value="1"/>
</dbReference>
<dbReference type="SUPFAM" id="SSF55729">
    <property type="entry name" value="Acyl-CoA N-acyltransferases (Nat)"/>
    <property type="match status" value="1"/>
</dbReference>
<gene>
    <name evidence="2" type="ORF">FDO65_02400</name>
</gene>
<sequence>MPDLDTEVLTLERVAARGWCGTTEVWRGDWLLRAAAGFTGRANSVLPLGPADGPLDDALDAVDRFYAGHGLRPLFQVPECPATDALDTALDRYGWVAFNPTSVMVADLVAVRDAARRASTGRGWSPAALADRPTPEWLAGYRYRGSALPDTAEAVLLSGTGPVFATLSAPAGRVAVARAVVTDGWLGVTAVTVRESARRAGAGTAVMADLFDWGAAHGAHQVYLQVARENQGARALYGRLGFVDHHGYHYRRPRD</sequence>
<dbReference type="OrthoDB" id="9775595at2"/>
<protein>
    <submittedName>
        <fullName evidence="2">GNAT family N-acetyltransferase</fullName>
    </submittedName>
</protein>
<keyword evidence="2" id="KW-0808">Transferase</keyword>
<feature type="domain" description="N-acetyltransferase" evidence="1">
    <location>
        <begin position="109"/>
        <end position="255"/>
    </location>
</feature>
<comment type="caution">
    <text evidence="2">The sequence shown here is derived from an EMBL/GenBank/DDBJ whole genome shotgun (WGS) entry which is preliminary data.</text>
</comment>
<dbReference type="InterPro" id="IPR016181">
    <property type="entry name" value="Acyl_CoA_acyltransferase"/>
</dbReference>